<evidence type="ECO:0000313" key="1">
    <source>
        <dbReference type="EMBL" id="CAL1265543.1"/>
    </source>
</evidence>
<sequence length="152" mass="17589">MGFNLLLHSDCDTLQYPTNSVSVVHEQTRKAIINLLQKKRTPMETKYYHKPGQWNQIAEEELLYAEVEPKADCAAVLPLHRVAYLTTYQEVEDLKEHINGLYKMVENGTNKEFQLIQCKLCSIDVHSTRELILHLDSDEHVQNELLNGLNKL</sequence>
<name>A0AAV1Z1W2_9ARAC</name>
<organism evidence="1 2">
    <name type="scientific">Larinioides sclopetarius</name>
    <dbReference type="NCBI Taxonomy" id="280406"/>
    <lineage>
        <taxon>Eukaryota</taxon>
        <taxon>Metazoa</taxon>
        <taxon>Ecdysozoa</taxon>
        <taxon>Arthropoda</taxon>
        <taxon>Chelicerata</taxon>
        <taxon>Arachnida</taxon>
        <taxon>Araneae</taxon>
        <taxon>Araneomorphae</taxon>
        <taxon>Entelegynae</taxon>
        <taxon>Araneoidea</taxon>
        <taxon>Araneidae</taxon>
        <taxon>Larinioides</taxon>
    </lineage>
</organism>
<reference evidence="1 2" key="1">
    <citation type="submission" date="2024-04" db="EMBL/GenBank/DDBJ databases">
        <authorList>
            <person name="Rising A."/>
            <person name="Reimegard J."/>
            <person name="Sonavane S."/>
            <person name="Akerstrom W."/>
            <person name="Nylinder S."/>
            <person name="Hedman E."/>
            <person name="Kallberg Y."/>
        </authorList>
    </citation>
    <scope>NUCLEOTIDE SEQUENCE [LARGE SCALE GENOMIC DNA]</scope>
</reference>
<dbReference type="AlphaFoldDB" id="A0AAV1Z1W2"/>
<evidence type="ECO:0008006" key="3">
    <source>
        <dbReference type="Google" id="ProtNLM"/>
    </source>
</evidence>
<comment type="caution">
    <text evidence="1">The sequence shown here is derived from an EMBL/GenBank/DDBJ whole genome shotgun (WGS) entry which is preliminary data.</text>
</comment>
<dbReference type="Proteomes" id="UP001497382">
    <property type="component" value="Unassembled WGS sequence"/>
</dbReference>
<evidence type="ECO:0000313" key="2">
    <source>
        <dbReference type="Proteomes" id="UP001497382"/>
    </source>
</evidence>
<protein>
    <recommendedName>
        <fullName evidence="3">C2H2-type domain-containing protein</fullName>
    </recommendedName>
</protein>
<gene>
    <name evidence="1" type="ORF">LARSCL_LOCUS2585</name>
</gene>
<keyword evidence="2" id="KW-1185">Reference proteome</keyword>
<accession>A0AAV1Z1W2</accession>
<proteinExistence type="predicted"/>
<dbReference type="EMBL" id="CAXIEN010000018">
    <property type="protein sequence ID" value="CAL1265543.1"/>
    <property type="molecule type" value="Genomic_DNA"/>
</dbReference>